<dbReference type="InterPro" id="IPR001130">
    <property type="entry name" value="TatD-like"/>
</dbReference>
<dbReference type="PIRSF" id="PIRSF005902">
    <property type="entry name" value="DNase_TatD"/>
    <property type="match status" value="1"/>
</dbReference>
<dbReference type="EMBL" id="CP101808">
    <property type="protein sequence ID" value="UUD37070.1"/>
    <property type="molecule type" value="Genomic_DNA"/>
</dbReference>
<protein>
    <submittedName>
        <fullName evidence="2">TatD family hydrolase</fullName>
    </submittedName>
</protein>
<proteinExistence type="predicted"/>
<evidence type="ECO:0000256" key="1">
    <source>
        <dbReference type="ARBA" id="ARBA00022723"/>
    </source>
</evidence>
<accession>A0ABY5J1E3</accession>
<dbReference type="PANTHER" id="PTHR46124">
    <property type="entry name" value="D-AMINOACYL-TRNA DEACYLASE"/>
    <property type="match status" value="1"/>
</dbReference>
<dbReference type="CDD" id="cd01310">
    <property type="entry name" value="TatD_DNAse"/>
    <property type="match status" value="1"/>
</dbReference>
<reference evidence="2" key="1">
    <citation type="submission" date="2022-07" db="EMBL/GenBank/DDBJ databases">
        <title>Complete genome of Mycoplasma equigenitalium type strain T37.</title>
        <authorList>
            <person name="Spergser J."/>
        </authorList>
    </citation>
    <scope>NUCLEOTIDE SEQUENCE</scope>
    <source>
        <strain evidence="2">T37</strain>
    </source>
</reference>
<organism evidence="2 3">
    <name type="scientific">Mycoplasmopsis equigenitalium</name>
    <dbReference type="NCBI Taxonomy" id="114883"/>
    <lineage>
        <taxon>Bacteria</taxon>
        <taxon>Bacillati</taxon>
        <taxon>Mycoplasmatota</taxon>
        <taxon>Mycoplasmoidales</taxon>
        <taxon>Metamycoplasmataceae</taxon>
        <taxon>Mycoplasmopsis</taxon>
    </lineage>
</organism>
<dbReference type="GO" id="GO:0016787">
    <property type="term" value="F:hydrolase activity"/>
    <property type="evidence" value="ECO:0007669"/>
    <property type="project" value="UniProtKB-KW"/>
</dbReference>
<dbReference type="InterPro" id="IPR032466">
    <property type="entry name" value="Metal_Hydrolase"/>
</dbReference>
<dbReference type="Proteomes" id="UP001059576">
    <property type="component" value="Chromosome"/>
</dbReference>
<dbReference type="PANTHER" id="PTHR46124:SF2">
    <property type="entry name" value="D-AMINOACYL-TRNA DEACYLASE"/>
    <property type="match status" value="1"/>
</dbReference>
<dbReference type="InterPro" id="IPR015991">
    <property type="entry name" value="TatD/YcfH-like"/>
</dbReference>
<dbReference type="Gene3D" id="3.20.20.140">
    <property type="entry name" value="Metal-dependent hydrolases"/>
    <property type="match status" value="1"/>
</dbReference>
<keyword evidence="3" id="KW-1185">Reference proteome</keyword>
<evidence type="ECO:0000313" key="2">
    <source>
        <dbReference type="EMBL" id="UUD37070.1"/>
    </source>
</evidence>
<gene>
    <name evidence="2" type="ORF">NPA09_00630</name>
</gene>
<evidence type="ECO:0000313" key="3">
    <source>
        <dbReference type="Proteomes" id="UP001059576"/>
    </source>
</evidence>
<keyword evidence="1" id="KW-0479">Metal-binding</keyword>
<dbReference type="SUPFAM" id="SSF51556">
    <property type="entry name" value="Metallo-dependent hydrolases"/>
    <property type="match status" value="1"/>
</dbReference>
<dbReference type="NCBIfam" id="TIGR00010">
    <property type="entry name" value="YchF/TatD family DNA exonuclease"/>
    <property type="match status" value="1"/>
</dbReference>
<sequence>MMKLIDIHCHPLKEYYDNPKKVVKQAISNNVAIFGICGCDIKENDEVISLVNEFPSYTFAVVGIHPSQVWNEQDLDILAKQAKNKNVKAIGEIGLDFSYETNPNKEQQIQMFKAQIEIALQNNLPIVIHLRDAAKELLAVLKEYKNRNLRFVIHTYSQDLDFAKEIYELGGNFSFSGTLLFNNKKAQEVVKWLPIERIFTETDSPYLAPPPHRGEINYPNYVKYVLFFIAGLKELAPDKLAEKIYKNTKRFFNLND</sequence>
<dbReference type="Pfam" id="PF01026">
    <property type="entry name" value="TatD_DNase"/>
    <property type="match status" value="1"/>
</dbReference>
<keyword evidence="2" id="KW-0378">Hydrolase</keyword>
<name>A0ABY5J1E3_9BACT</name>
<dbReference type="RefSeq" id="WP_129722363.1">
    <property type="nucleotide sequence ID" value="NZ_CP101808.1"/>
</dbReference>